<dbReference type="EMBL" id="VWSF01000010">
    <property type="protein sequence ID" value="KAA5544728.1"/>
    <property type="molecule type" value="Genomic_DNA"/>
</dbReference>
<comment type="subcellular location">
    <subcellularLocation>
        <location evidence="1">Membrane</location>
        <topology evidence="1">Single-pass membrane protein</topology>
    </subcellularLocation>
</comment>
<reference evidence="7 8" key="1">
    <citation type="submission" date="2019-09" db="EMBL/GenBank/DDBJ databases">
        <title>Genome sequence and assembly of Adhaeribacter sp.</title>
        <authorList>
            <person name="Chhetri G."/>
        </authorList>
    </citation>
    <scope>NUCLEOTIDE SEQUENCE [LARGE SCALE GENOMIC DNA]</scope>
    <source>
        <strain evidence="7 8">DK36</strain>
    </source>
</reference>
<dbReference type="Proteomes" id="UP000323426">
    <property type="component" value="Unassembled WGS sequence"/>
</dbReference>
<comment type="caution">
    <text evidence="7">The sequence shown here is derived from an EMBL/GenBank/DDBJ whole genome shotgun (WGS) entry which is preliminary data.</text>
</comment>
<dbReference type="RefSeq" id="WP_150088978.1">
    <property type="nucleotide sequence ID" value="NZ_VWSF01000010.1"/>
</dbReference>
<evidence type="ECO:0000256" key="4">
    <source>
        <dbReference type="ARBA" id="ARBA00023136"/>
    </source>
</evidence>
<dbReference type="InterPro" id="IPR008023">
    <property type="entry name" value="DUF748"/>
</dbReference>
<organism evidence="7 8">
    <name type="scientific">Adhaeribacter rhizoryzae</name>
    <dbReference type="NCBI Taxonomy" id="2607907"/>
    <lineage>
        <taxon>Bacteria</taxon>
        <taxon>Pseudomonadati</taxon>
        <taxon>Bacteroidota</taxon>
        <taxon>Cytophagia</taxon>
        <taxon>Cytophagales</taxon>
        <taxon>Hymenobacteraceae</taxon>
        <taxon>Adhaeribacter</taxon>
    </lineage>
</organism>
<accession>A0A5M6DAY9</accession>
<keyword evidence="4 5" id="KW-0472">Membrane</keyword>
<proteinExistence type="predicted"/>
<evidence type="ECO:0000256" key="3">
    <source>
        <dbReference type="ARBA" id="ARBA00022989"/>
    </source>
</evidence>
<dbReference type="GO" id="GO:0009306">
    <property type="term" value="P:protein secretion"/>
    <property type="evidence" value="ECO:0007669"/>
    <property type="project" value="InterPro"/>
</dbReference>
<dbReference type="Pfam" id="PF04357">
    <property type="entry name" value="TamB"/>
    <property type="match status" value="1"/>
</dbReference>
<feature type="transmembrane region" description="Helical" evidence="5">
    <location>
        <begin position="14"/>
        <end position="37"/>
    </location>
</feature>
<dbReference type="InterPro" id="IPR007452">
    <property type="entry name" value="TamB_C"/>
</dbReference>
<dbReference type="GO" id="GO:0005886">
    <property type="term" value="C:plasma membrane"/>
    <property type="evidence" value="ECO:0007669"/>
    <property type="project" value="InterPro"/>
</dbReference>
<keyword evidence="8" id="KW-1185">Reference proteome</keyword>
<feature type="domain" description="Translocation and assembly module TamB C-terminal" evidence="6">
    <location>
        <begin position="1046"/>
        <end position="1469"/>
    </location>
</feature>
<evidence type="ECO:0000256" key="2">
    <source>
        <dbReference type="ARBA" id="ARBA00022692"/>
    </source>
</evidence>
<evidence type="ECO:0000313" key="7">
    <source>
        <dbReference type="EMBL" id="KAA5544728.1"/>
    </source>
</evidence>
<evidence type="ECO:0000256" key="1">
    <source>
        <dbReference type="ARBA" id="ARBA00004167"/>
    </source>
</evidence>
<evidence type="ECO:0000259" key="6">
    <source>
        <dbReference type="Pfam" id="PF04357"/>
    </source>
</evidence>
<dbReference type="Pfam" id="PF05359">
    <property type="entry name" value="DUF748"/>
    <property type="match status" value="1"/>
</dbReference>
<evidence type="ECO:0000313" key="8">
    <source>
        <dbReference type="Proteomes" id="UP000323426"/>
    </source>
</evidence>
<gene>
    <name evidence="7" type="ORF">F0145_13645</name>
</gene>
<keyword evidence="2 5" id="KW-0812">Transmembrane</keyword>
<name>A0A5M6DAY9_9BACT</name>
<evidence type="ECO:0000256" key="5">
    <source>
        <dbReference type="SAM" id="Phobius"/>
    </source>
</evidence>
<protein>
    <recommendedName>
        <fullName evidence="6">Translocation and assembly module TamB C-terminal domain-containing protein</fullName>
    </recommendedName>
</protein>
<sequence>MENQNNRLQAVGKFFLKFIFGLILFLLLLAGIILIAIRIPAVQTAAVHKASGILSEKLQHEVSIDRVDIAFFNRVILDKVKVLDYKNEVLFYVGRLHADISFFDIFHPNQLHISDLTLEKPQANLVRYKNTDSFNLSSFLKALQNLTVKKDTTTTKKPFDFKIDAITIKNGRFTYYDQNKTFAPDSNAVDYKYLIADSISGRFSEIELGDTLRVKIDKLQTTETRSKTRLHELSTRMVFAPTFWEFNDVLLSLGQSNLREYIRFDYKRFGNFTQFNDSVTVTANLKKAKVYTKDIARFAPQFKDLNDSILIIGELAGKLKRFRANKLDVFYGRNTHIVGNLSASGLPNIREAFIEMQLKPSVVNARDLQKYIPKKSFAIAQRLGTVKLTGNFLGFYNDFVANGSFQTALGNVVSDINLKINPKTQNSSYSGYLRTANFNVGKLIGNSKIISNISLDGRVKGVGFDINTARVQLDANINAVNLYGYNYRNIKTNATLSRQQFSGDFTIRDPNINLTATGDVNLNQQSPSFDLVADIQHLDFKALKLTNENISLQTKATVDFSGLQLDNITGRAYFANTILKLNNYVVPTDSVVFISALENNQRSLQILSDVANVNATGTWDYTVLLRDLRTLVHEYRLNFESNPPVTAAYYRNKKRTTLPEYDINYKLNLKDFNGIIKAFVPNLGISDNSIIEGSFRQGSNAIFGVYAHTDTLYYGKNQFLLNDLELNTSKLPYSPDVLANVIVNSQKQILKPGGNTENLYLEGVWSERAIQFTTNIAQVNSTNQANISGNLTFLNNKLQIVFNTSNVNVLGKAWHITPNNTIEISGLGKEINFEDVVISHENQRISVAGMLSQNPEKSLEVKIDNFRLENLNPLFTSKFKGILNAQLSARDVYRQAIITSQLTADSVYMNEYFVGRVAGTSNWDNPEKRLAVDLGITRDNLKVLNVTGYYNPSDENNQIDLLAIMDDAPVKLVEPLLNTLFSNLSGTMDGRLQMTGQLTAPNLSGSALVSNGRFTFNYLNTTYTFSDRIYFTQNDITFRDVKLYDPLNNVGTVSGSIIHQGFKNMILDLRGEFRRFMVLNTTREQNQLYYGTAIATGSATVLGAPSNLQMNIDARSEAGTRLSIPLDNSSTVTRQNFIRFVNRNIPDSTLAVPISVSNQADLSGINMNFNLQITPDAYMEIILDQTSGDMVRGSGNGRIRMNIDTRGEFTMDGQVEITRGAYNFTLYNIINKEFTIRPGGTITWNGDPYAGIMNITATYTQNVTIPQSLANNDETLSNVRIPVTAVMNLAGNLLTPEIRLDLEFQNAPNDVETQLARVLADLRNDQDELNRQVFSLLILKRLSDRNNFGSTALEAGITGSLSELVTNQLGNFLSQVDSNLEVDIGINSSDPNASALDQVALRNLQVRLSYSLLEGRLRVTREGGLNNSNYNNETSSDFYGTTNTLAGDWRVEYYLGQNGKLRLRLEYITSQRRFASTTNTATTNVSVLHTEQFNRFSELFARKRVRRRYLQQERERVILDSDVRYDDIK</sequence>
<keyword evidence="3 5" id="KW-1133">Transmembrane helix</keyword>